<dbReference type="Gene3D" id="3.90.1300.10">
    <property type="entry name" value="Amidase signature (AS) domain"/>
    <property type="match status" value="1"/>
</dbReference>
<gene>
    <name evidence="3" type="ORF">CMV30_12790</name>
</gene>
<proteinExistence type="predicted"/>
<dbReference type="RefSeq" id="WP_096056401.1">
    <property type="nucleotide sequence ID" value="NZ_CP023344.1"/>
</dbReference>
<dbReference type="InterPro" id="IPR052739">
    <property type="entry name" value="FAAH2"/>
</dbReference>
<dbReference type="GO" id="GO:0012505">
    <property type="term" value="C:endomembrane system"/>
    <property type="evidence" value="ECO:0007669"/>
    <property type="project" value="TreeGrafter"/>
</dbReference>
<dbReference type="InterPro" id="IPR023631">
    <property type="entry name" value="Amidase_dom"/>
</dbReference>
<dbReference type="PANTHER" id="PTHR43372">
    <property type="entry name" value="FATTY-ACID AMIDE HYDROLASE"/>
    <property type="match status" value="1"/>
</dbReference>
<name>A0A290QC48_9BACT</name>
<dbReference type="PROSITE" id="PS51318">
    <property type="entry name" value="TAT"/>
    <property type="match status" value="1"/>
</dbReference>
<keyword evidence="4" id="KW-1185">Reference proteome</keyword>
<dbReference type="Proteomes" id="UP000217265">
    <property type="component" value="Chromosome"/>
</dbReference>
<dbReference type="InterPro" id="IPR019546">
    <property type="entry name" value="TAT_signal_bac_arc"/>
</dbReference>
<dbReference type="AlphaFoldDB" id="A0A290QC48"/>
<dbReference type="PIRSF" id="PIRSF001221">
    <property type="entry name" value="Amidase_fungi"/>
    <property type="match status" value="1"/>
</dbReference>
<dbReference type="EMBL" id="CP023344">
    <property type="protein sequence ID" value="ATC64770.1"/>
    <property type="molecule type" value="Genomic_DNA"/>
</dbReference>
<accession>A0A290QC48</accession>
<feature type="chain" id="PRO_5012990660" evidence="1">
    <location>
        <begin position="39"/>
        <end position="508"/>
    </location>
</feature>
<dbReference type="PANTHER" id="PTHR43372:SF4">
    <property type="entry name" value="FATTY-ACID AMIDE HYDROLASE 2"/>
    <property type="match status" value="1"/>
</dbReference>
<dbReference type="InterPro" id="IPR006311">
    <property type="entry name" value="TAT_signal"/>
</dbReference>
<reference evidence="3 4" key="1">
    <citation type="submission" date="2017-09" db="EMBL/GenBank/DDBJ databases">
        <title>Complete genome sequence of Verrucomicrobial strain HZ-65, isolated from freshwater.</title>
        <authorList>
            <person name="Choi A."/>
        </authorList>
    </citation>
    <scope>NUCLEOTIDE SEQUENCE [LARGE SCALE GENOMIC DNA]</scope>
    <source>
        <strain evidence="3 4">HZ-65</strain>
    </source>
</reference>
<dbReference type="NCBIfam" id="TIGR01409">
    <property type="entry name" value="TAT_signal_seq"/>
    <property type="match status" value="1"/>
</dbReference>
<evidence type="ECO:0000259" key="2">
    <source>
        <dbReference type="Pfam" id="PF01425"/>
    </source>
</evidence>
<feature type="domain" description="Amidase" evidence="2">
    <location>
        <begin position="72"/>
        <end position="488"/>
    </location>
</feature>
<protein>
    <submittedName>
        <fullName evidence="3">Amidase</fullName>
    </submittedName>
</protein>
<sequence>MPSLPPLSASRRSFLRTAAVGTAALAIASRLTSTTARAATTTASTDPTTDILYMSATKLAGLIREKKVSAVEATKAYLARINAVNGKLNAIVALCAERALLEAKEADASLAKGKILGPLHGVPFTIKDSLETEGVVSTTGTVGRANFIPGKDATVVARCRAAGAILLGKSNTPEFTLGGGDRGTYNLVYGQTYNPYNLAHTPRGSSGGAGAIVAAGGSAFDIGSDFGGSIRSPAHACGITGIKPTLGRVSRAGHVPGYGGAWDTYQELGPLARRIEDLALITGIIHGEDFLDPLAATLPLEDYRSVDLKKLRVAYYLDNKLVTPTPETLEAMKAALKAIEGSVASIKEDFHGGDAEWNEISGKLLRADGGAWKQRLLTKHGSKQASPGFANGMGGESIISSDFTAMIEKRDDLRSRLLGWFENYDVILCPTNAFPAPALEKPVPGKAGYTSIYNLTGWPAAVVRAGTAKAEGLPIGVQVIARPFREDVVFAVAAKIEAATGGYVKPVI</sequence>
<dbReference type="SUPFAM" id="SSF75304">
    <property type="entry name" value="Amidase signature (AS) enzymes"/>
    <property type="match status" value="1"/>
</dbReference>
<evidence type="ECO:0000256" key="1">
    <source>
        <dbReference type="SAM" id="SignalP"/>
    </source>
</evidence>
<dbReference type="OrthoDB" id="9811471at2"/>
<keyword evidence="1" id="KW-0732">Signal</keyword>
<organism evidence="3 4">
    <name type="scientific">Nibricoccus aquaticus</name>
    <dbReference type="NCBI Taxonomy" id="2576891"/>
    <lineage>
        <taxon>Bacteria</taxon>
        <taxon>Pseudomonadati</taxon>
        <taxon>Verrucomicrobiota</taxon>
        <taxon>Opitutia</taxon>
        <taxon>Opitutales</taxon>
        <taxon>Opitutaceae</taxon>
        <taxon>Nibricoccus</taxon>
    </lineage>
</organism>
<evidence type="ECO:0000313" key="3">
    <source>
        <dbReference type="EMBL" id="ATC64770.1"/>
    </source>
</evidence>
<dbReference type="KEGG" id="vbh:CMV30_12790"/>
<evidence type="ECO:0000313" key="4">
    <source>
        <dbReference type="Proteomes" id="UP000217265"/>
    </source>
</evidence>
<feature type="signal peptide" evidence="1">
    <location>
        <begin position="1"/>
        <end position="38"/>
    </location>
</feature>
<dbReference type="InterPro" id="IPR036928">
    <property type="entry name" value="AS_sf"/>
</dbReference>
<dbReference type="Pfam" id="PF01425">
    <property type="entry name" value="Amidase"/>
    <property type="match status" value="1"/>
</dbReference>